<proteinExistence type="predicted"/>
<dbReference type="EMBL" id="JANGBQ010000015">
    <property type="protein sequence ID" value="MCQ5083331.1"/>
    <property type="molecule type" value="Genomic_DNA"/>
</dbReference>
<evidence type="ECO:0000313" key="2">
    <source>
        <dbReference type="Proteomes" id="UP001205035"/>
    </source>
</evidence>
<gene>
    <name evidence="1" type="ORF">NE651_10560</name>
</gene>
<sequence>MIDFCNVELETSFSLKYSEFDELRPVFDEFYRKTGLVIDEYGDTRLIIDNLFLIKDIAIDYTKKEINKETRVLIQSFIKNLEMITKGGYHFFVSGD</sequence>
<accession>A0AAJ1CFF5</accession>
<comment type="caution">
    <text evidence="1">The sequence shown here is derived from an EMBL/GenBank/DDBJ whole genome shotgun (WGS) entry which is preliminary data.</text>
</comment>
<protein>
    <submittedName>
        <fullName evidence="1">Uncharacterized protein</fullName>
    </submittedName>
</protein>
<dbReference type="Proteomes" id="UP001205035">
    <property type="component" value="Unassembled WGS sequence"/>
</dbReference>
<reference evidence="1" key="1">
    <citation type="submission" date="2022-06" db="EMBL/GenBank/DDBJ databases">
        <title>Isolation of gut microbiota from human fecal samples.</title>
        <authorList>
            <person name="Pamer E.G."/>
            <person name="Barat B."/>
            <person name="Waligurski E."/>
            <person name="Medina S."/>
            <person name="Paddock L."/>
            <person name="Mostad J."/>
        </authorList>
    </citation>
    <scope>NUCLEOTIDE SEQUENCE</scope>
    <source>
        <strain evidence="1">DFI.6.22</strain>
    </source>
</reference>
<organism evidence="1 2">
    <name type="scientific">Alistipes onderdonkii</name>
    <dbReference type="NCBI Taxonomy" id="328813"/>
    <lineage>
        <taxon>Bacteria</taxon>
        <taxon>Pseudomonadati</taxon>
        <taxon>Bacteroidota</taxon>
        <taxon>Bacteroidia</taxon>
        <taxon>Bacteroidales</taxon>
        <taxon>Rikenellaceae</taxon>
        <taxon>Alistipes</taxon>
    </lineage>
</organism>
<dbReference type="AlphaFoldDB" id="A0AAJ1CFF5"/>
<evidence type="ECO:0000313" key="1">
    <source>
        <dbReference type="EMBL" id="MCQ5083331.1"/>
    </source>
</evidence>
<name>A0AAJ1CFF5_9BACT</name>
<dbReference type="RefSeq" id="WP_118058813.1">
    <property type="nucleotide sequence ID" value="NZ_JANGBQ010000015.1"/>
</dbReference>